<gene>
    <name evidence="3" type="ORF">Cvel_15006</name>
</gene>
<feature type="compositionally biased region" description="Low complexity" evidence="1">
    <location>
        <begin position="113"/>
        <end position="141"/>
    </location>
</feature>
<dbReference type="AlphaFoldDB" id="A0A0G4F4L1"/>
<proteinExistence type="predicted"/>
<keyword evidence="2" id="KW-1133">Transmembrane helix</keyword>
<feature type="region of interest" description="Disordered" evidence="1">
    <location>
        <begin position="1"/>
        <end position="191"/>
    </location>
</feature>
<keyword evidence="2" id="KW-0472">Membrane</keyword>
<dbReference type="VEuPathDB" id="CryptoDB:Cvel_15006"/>
<evidence type="ECO:0000313" key="3">
    <source>
        <dbReference type="EMBL" id="CEM06655.1"/>
    </source>
</evidence>
<dbReference type="EMBL" id="CDMZ01000102">
    <property type="protein sequence ID" value="CEM06655.1"/>
    <property type="molecule type" value="Genomic_DNA"/>
</dbReference>
<evidence type="ECO:0000256" key="1">
    <source>
        <dbReference type="SAM" id="MobiDB-lite"/>
    </source>
</evidence>
<protein>
    <submittedName>
        <fullName evidence="3">Uncharacterized protein</fullName>
    </submittedName>
</protein>
<organism evidence="3">
    <name type="scientific">Chromera velia CCMP2878</name>
    <dbReference type="NCBI Taxonomy" id="1169474"/>
    <lineage>
        <taxon>Eukaryota</taxon>
        <taxon>Sar</taxon>
        <taxon>Alveolata</taxon>
        <taxon>Colpodellida</taxon>
        <taxon>Chromeraceae</taxon>
        <taxon>Chromera</taxon>
    </lineage>
</organism>
<name>A0A0G4F4L1_9ALVE</name>
<reference evidence="3" key="1">
    <citation type="submission" date="2014-11" db="EMBL/GenBank/DDBJ databases">
        <authorList>
            <person name="Otto D Thomas"/>
            <person name="Naeem Raeece"/>
        </authorList>
    </citation>
    <scope>NUCLEOTIDE SEQUENCE</scope>
</reference>
<feature type="region of interest" description="Disordered" evidence="1">
    <location>
        <begin position="262"/>
        <end position="296"/>
    </location>
</feature>
<feature type="compositionally biased region" description="Gly residues" evidence="1">
    <location>
        <begin position="96"/>
        <end position="112"/>
    </location>
</feature>
<feature type="compositionally biased region" description="Basic and acidic residues" evidence="1">
    <location>
        <begin position="262"/>
        <end position="288"/>
    </location>
</feature>
<evidence type="ECO:0000256" key="2">
    <source>
        <dbReference type="SAM" id="Phobius"/>
    </source>
</evidence>
<sequence length="323" mass="35949">MRISHPPMSEGPIEGDTPSAPPVAALEKVKEHEHLEEQNQKKEADLKRLKQGDAKETNTKKELESTQKKQKAYPAQPADPSTPVHPSGPYMTPNGMPGGGGGPSPDPYGGGYPPAQGDPYGAPQQPMDPYGGQQPYGAQQPIAVGNVVLNNDEPQPPKFKEGDPEKEEEEKKKKKAKAEENAVTQPGSVMTEGRWVDMAALQQLREQYGPKITDGKEKCENKFYQFGERFKILCIVDFSEDQETVHEMGNVKMEQLRIKNPARYEKEQKKQQKIQEEQEEKREREEQAAMRARMRAGSNRSAVPSFTVFLAAAVLALTFVPLK</sequence>
<feature type="transmembrane region" description="Helical" evidence="2">
    <location>
        <begin position="301"/>
        <end position="322"/>
    </location>
</feature>
<feature type="compositionally biased region" description="Basic and acidic residues" evidence="1">
    <location>
        <begin position="27"/>
        <end position="67"/>
    </location>
</feature>
<keyword evidence="2" id="KW-0812">Transmembrane</keyword>
<accession>A0A0G4F4L1</accession>